<sequence>MPQIYGKLGKTQVIEVPVQATHLPAELQTFPVLQVDIQVLSVGGSILYTYGDQIPATNGNVNTTNHPFLAGFTNAYPSKIGISAAPGDPISVDKFDLPGFQFCLMDATVPAWLVVTPRLSTM</sequence>
<name>A0A7G5H2I0_9BACT</name>
<dbReference type="AlphaFoldDB" id="A0A7G5H2I0"/>
<dbReference type="RefSeq" id="WP_182462668.1">
    <property type="nucleotide sequence ID" value="NZ_CP059732.1"/>
</dbReference>
<proteinExistence type="predicted"/>
<evidence type="ECO:0000313" key="2">
    <source>
        <dbReference type="Proteomes" id="UP000515369"/>
    </source>
</evidence>
<gene>
    <name evidence="1" type="ORF">H3H32_10755</name>
</gene>
<accession>A0A7G5H2I0</accession>
<dbReference type="KEGG" id="sfol:H3H32_10755"/>
<organism evidence="1 2">
    <name type="scientific">Spirosoma foliorum</name>
    <dbReference type="NCBI Taxonomy" id="2710596"/>
    <lineage>
        <taxon>Bacteria</taxon>
        <taxon>Pseudomonadati</taxon>
        <taxon>Bacteroidota</taxon>
        <taxon>Cytophagia</taxon>
        <taxon>Cytophagales</taxon>
        <taxon>Cytophagaceae</taxon>
        <taxon>Spirosoma</taxon>
    </lineage>
</organism>
<dbReference type="Proteomes" id="UP000515369">
    <property type="component" value="Chromosome"/>
</dbReference>
<evidence type="ECO:0000313" key="1">
    <source>
        <dbReference type="EMBL" id="QMW05322.1"/>
    </source>
</evidence>
<dbReference type="EMBL" id="CP059732">
    <property type="protein sequence ID" value="QMW05322.1"/>
    <property type="molecule type" value="Genomic_DNA"/>
</dbReference>
<protein>
    <submittedName>
        <fullName evidence="1">Uncharacterized protein</fullName>
    </submittedName>
</protein>
<keyword evidence="2" id="KW-1185">Reference proteome</keyword>
<reference evidence="1 2" key="1">
    <citation type="submission" date="2020-07" db="EMBL/GenBank/DDBJ databases">
        <title>Spirosoma foliorum sp. nov., isolated from the leaves on the Nejang mountain Korea, Republic of.</title>
        <authorList>
            <person name="Ho H."/>
            <person name="Lee Y.-J."/>
            <person name="Nurcahyanto D.-A."/>
            <person name="Kim S.-G."/>
        </authorList>
    </citation>
    <scope>NUCLEOTIDE SEQUENCE [LARGE SCALE GENOMIC DNA]</scope>
    <source>
        <strain evidence="1 2">PL0136</strain>
    </source>
</reference>